<dbReference type="AlphaFoldDB" id="A0A9D2B973"/>
<reference evidence="2" key="1">
    <citation type="journal article" date="2021" name="PeerJ">
        <title>Extensive microbial diversity within the chicken gut microbiome revealed by metagenomics and culture.</title>
        <authorList>
            <person name="Gilroy R."/>
            <person name="Ravi A."/>
            <person name="Getino M."/>
            <person name="Pursley I."/>
            <person name="Horton D.L."/>
            <person name="Alikhan N.F."/>
            <person name="Baker D."/>
            <person name="Gharbi K."/>
            <person name="Hall N."/>
            <person name="Watson M."/>
            <person name="Adriaenssens E.M."/>
            <person name="Foster-Nyarko E."/>
            <person name="Jarju S."/>
            <person name="Secka A."/>
            <person name="Antonio M."/>
            <person name="Oren A."/>
            <person name="Chaudhuri R.R."/>
            <person name="La Ragione R."/>
            <person name="Hildebrand F."/>
            <person name="Pallen M.J."/>
        </authorList>
    </citation>
    <scope>NUCLEOTIDE SEQUENCE</scope>
    <source>
        <strain evidence="2">CHK191-13928</strain>
    </source>
</reference>
<gene>
    <name evidence="2" type="ORF">H9735_06130</name>
</gene>
<name>A0A9D2B973_9FIRM</name>
<feature type="transmembrane region" description="Helical" evidence="1">
    <location>
        <begin position="68"/>
        <end position="87"/>
    </location>
</feature>
<feature type="transmembrane region" description="Helical" evidence="1">
    <location>
        <begin position="6"/>
        <end position="29"/>
    </location>
</feature>
<dbReference type="InterPro" id="IPR019074">
    <property type="entry name" value="YabQ"/>
</dbReference>
<proteinExistence type="predicted"/>
<evidence type="ECO:0000256" key="1">
    <source>
        <dbReference type="SAM" id="Phobius"/>
    </source>
</evidence>
<comment type="caution">
    <text evidence="2">The sequence shown here is derived from an EMBL/GenBank/DDBJ whole genome shotgun (WGS) entry which is preliminary data.</text>
</comment>
<keyword evidence="1" id="KW-0472">Membrane</keyword>
<evidence type="ECO:0000313" key="2">
    <source>
        <dbReference type="EMBL" id="HIX67691.1"/>
    </source>
</evidence>
<reference evidence="2" key="2">
    <citation type="submission" date="2021-04" db="EMBL/GenBank/DDBJ databases">
        <authorList>
            <person name="Gilroy R."/>
        </authorList>
    </citation>
    <scope>NUCLEOTIDE SEQUENCE</scope>
    <source>
        <strain evidence="2">CHK191-13928</strain>
    </source>
</reference>
<organism evidence="2 3">
    <name type="scientific">Candidatus Anaerostipes excrementavium</name>
    <dbReference type="NCBI Taxonomy" id="2838463"/>
    <lineage>
        <taxon>Bacteria</taxon>
        <taxon>Bacillati</taxon>
        <taxon>Bacillota</taxon>
        <taxon>Clostridia</taxon>
        <taxon>Lachnospirales</taxon>
        <taxon>Lachnospiraceae</taxon>
        <taxon>Anaerostipes</taxon>
    </lineage>
</organism>
<evidence type="ECO:0000313" key="3">
    <source>
        <dbReference type="Proteomes" id="UP000886721"/>
    </source>
</evidence>
<dbReference type="EMBL" id="DXEM01000019">
    <property type="protein sequence ID" value="HIX67691.1"/>
    <property type="molecule type" value="Genomic_DNA"/>
</dbReference>
<dbReference type="NCBIfam" id="TIGR02893">
    <property type="entry name" value="spore_yabQ"/>
    <property type="match status" value="1"/>
</dbReference>
<keyword evidence="1" id="KW-0812">Transmembrane</keyword>
<feature type="transmembrane region" description="Helical" evidence="1">
    <location>
        <begin position="41"/>
        <end position="62"/>
    </location>
</feature>
<protein>
    <submittedName>
        <fullName evidence="2">Spore cortex biosynthesis protein YabQ</fullName>
    </submittedName>
</protein>
<dbReference type="Pfam" id="PF09578">
    <property type="entry name" value="Spore_YabQ"/>
    <property type="match status" value="1"/>
</dbReference>
<sequence>MKEAVIGQILFFGASILFGASLLMVYDVIRGFRRAWIHKSFFVILEDLVFWMFVGIASFVFLCGYNQGQPRGFFFFGLLLGMAAYYWKGSPYILKISTLLFGKLRHILGAGFHLANRPAVRIKRNIKWKLKKERQSVKMVLKRGGKRGGFHEKKEKK</sequence>
<accession>A0A9D2B973</accession>
<keyword evidence="1" id="KW-1133">Transmembrane helix</keyword>
<dbReference type="Proteomes" id="UP000886721">
    <property type="component" value="Unassembled WGS sequence"/>
</dbReference>